<keyword evidence="8 10" id="KW-0460">Magnesium</keyword>
<evidence type="ECO:0000256" key="7">
    <source>
        <dbReference type="ARBA" id="ARBA00022801"/>
    </source>
</evidence>
<evidence type="ECO:0000313" key="12">
    <source>
        <dbReference type="Proteomes" id="UP000659904"/>
    </source>
</evidence>
<evidence type="ECO:0000313" key="11">
    <source>
        <dbReference type="EMBL" id="GIG00205.1"/>
    </source>
</evidence>
<proteinExistence type="inferred from homology"/>
<organism evidence="11 12">
    <name type="scientific">Catellatospora citrea</name>
    <dbReference type="NCBI Taxonomy" id="53366"/>
    <lineage>
        <taxon>Bacteria</taxon>
        <taxon>Bacillati</taxon>
        <taxon>Actinomycetota</taxon>
        <taxon>Actinomycetes</taxon>
        <taxon>Micromonosporales</taxon>
        <taxon>Micromonosporaceae</taxon>
        <taxon>Catellatospora</taxon>
    </lineage>
</organism>
<dbReference type="Proteomes" id="UP000659904">
    <property type="component" value="Unassembled WGS sequence"/>
</dbReference>
<dbReference type="GO" id="GO:0000287">
    <property type="term" value="F:magnesium ion binding"/>
    <property type="evidence" value="ECO:0007669"/>
    <property type="project" value="UniProtKB-UniRule"/>
</dbReference>
<dbReference type="HAMAP" id="MF_00801">
    <property type="entry name" value="Endonuclease_5"/>
    <property type="match status" value="1"/>
</dbReference>
<dbReference type="GO" id="GO:0043737">
    <property type="term" value="F:deoxyribonuclease V activity"/>
    <property type="evidence" value="ECO:0007669"/>
    <property type="project" value="UniProtKB-UniRule"/>
</dbReference>
<feature type="binding site" evidence="10">
    <location>
        <position position="110"/>
    </location>
    <ligand>
        <name>Mg(2+)</name>
        <dbReference type="ChEBI" id="CHEBI:18420"/>
    </ligand>
</feature>
<feature type="binding site" evidence="10">
    <location>
        <position position="42"/>
    </location>
    <ligand>
        <name>Mg(2+)</name>
        <dbReference type="ChEBI" id="CHEBI:18420"/>
    </ligand>
</feature>
<comment type="function">
    <text evidence="10">DNA repair enzyme involved in the repair of deaminated bases. Selectively cleaves double-stranded DNA at the second phosphodiester bond 3' to a deoxyinosine leaving behind the intact lesion on the nicked DNA.</text>
</comment>
<dbReference type="CDD" id="cd06559">
    <property type="entry name" value="Endonuclease_V"/>
    <property type="match status" value="1"/>
</dbReference>
<comment type="similarity">
    <text evidence="10">Belongs to the endonuclease V family.</text>
</comment>
<feature type="site" description="Interaction with target DNA" evidence="10">
    <location>
        <position position="80"/>
    </location>
</feature>
<keyword evidence="2 10" id="KW-0963">Cytoplasm</keyword>
<comment type="subcellular location">
    <subcellularLocation>
        <location evidence="1 10">Cytoplasm</location>
    </subcellularLocation>
</comment>
<keyword evidence="7 10" id="KW-0378">Hydrolase</keyword>
<comment type="cofactor">
    <cofactor evidence="10">
        <name>Mg(2+)</name>
        <dbReference type="ChEBI" id="CHEBI:18420"/>
    </cofactor>
</comment>
<dbReference type="AlphaFoldDB" id="A0A8J3KQK9"/>
<evidence type="ECO:0000256" key="8">
    <source>
        <dbReference type="ARBA" id="ARBA00022842"/>
    </source>
</evidence>
<name>A0A8J3KQK9_9ACTN</name>
<evidence type="ECO:0000256" key="1">
    <source>
        <dbReference type="ARBA" id="ARBA00004496"/>
    </source>
</evidence>
<dbReference type="EC" id="3.1.21.7" evidence="10"/>
<dbReference type="EMBL" id="BONH01000027">
    <property type="protein sequence ID" value="GIG00205.1"/>
    <property type="molecule type" value="Genomic_DNA"/>
</dbReference>
<keyword evidence="3 10" id="KW-0540">Nuclease</keyword>
<evidence type="ECO:0000256" key="2">
    <source>
        <dbReference type="ARBA" id="ARBA00022490"/>
    </source>
</evidence>
<dbReference type="InterPro" id="IPR007581">
    <property type="entry name" value="Endonuclease-V"/>
</dbReference>
<evidence type="ECO:0000256" key="3">
    <source>
        <dbReference type="ARBA" id="ARBA00022722"/>
    </source>
</evidence>
<keyword evidence="6 10" id="KW-0227">DNA damage</keyword>
<dbReference type="PANTHER" id="PTHR28511">
    <property type="entry name" value="ENDONUCLEASE V"/>
    <property type="match status" value="1"/>
</dbReference>
<dbReference type="PANTHER" id="PTHR28511:SF1">
    <property type="entry name" value="ENDONUCLEASE V"/>
    <property type="match status" value="1"/>
</dbReference>
<keyword evidence="9 10" id="KW-0234">DNA repair</keyword>
<comment type="catalytic activity">
    <reaction evidence="10">
        <text>Endonucleolytic cleavage at apurinic or apyrimidinic sites to products with a 5'-phosphate.</text>
        <dbReference type="EC" id="3.1.21.7"/>
    </reaction>
</comment>
<dbReference type="GO" id="GO:0006281">
    <property type="term" value="P:DNA repair"/>
    <property type="evidence" value="ECO:0007669"/>
    <property type="project" value="UniProtKB-UniRule"/>
</dbReference>
<evidence type="ECO:0000256" key="10">
    <source>
        <dbReference type="HAMAP-Rule" id="MF_00801"/>
    </source>
</evidence>
<dbReference type="Gene3D" id="3.30.2170.10">
    <property type="entry name" value="archaeoglobus fulgidus dsm 4304 superfamily"/>
    <property type="match status" value="1"/>
</dbReference>
<protein>
    <recommendedName>
        <fullName evidence="10">Endonuclease V</fullName>
        <ecNumber evidence="10">3.1.21.7</ecNumber>
    </recommendedName>
    <alternativeName>
        <fullName evidence="10">Deoxyinosine 3'endonuclease</fullName>
    </alternativeName>
    <alternativeName>
        <fullName evidence="10">Deoxyribonuclease V</fullName>
        <shortName evidence="10">DNase V</shortName>
    </alternativeName>
</protein>
<gene>
    <name evidence="10 11" type="primary">nfi</name>
    <name evidence="11" type="ORF">Cci01nite_52980</name>
</gene>
<evidence type="ECO:0000256" key="9">
    <source>
        <dbReference type="ARBA" id="ARBA00023204"/>
    </source>
</evidence>
<dbReference type="FunFam" id="3.30.2170.10:FF:000007">
    <property type="entry name" value="Endonuclease V"/>
    <property type="match status" value="1"/>
</dbReference>
<evidence type="ECO:0000256" key="4">
    <source>
        <dbReference type="ARBA" id="ARBA00022723"/>
    </source>
</evidence>
<reference evidence="11 12" key="1">
    <citation type="submission" date="2021-01" db="EMBL/GenBank/DDBJ databases">
        <title>Whole genome shotgun sequence of Catellatospora citrea NBRC 14495.</title>
        <authorList>
            <person name="Komaki H."/>
            <person name="Tamura T."/>
        </authorList>
    </citation>
    <scope>NUCLEOTIDE SEQUENCE [LARGE SCALE GENOMIC DNA]</scope>
    <source>
        <strain evidence="11 12">NBRC 14495</strain>
    </source>
</reference>
<accession>A0A8J3KQK9</accession>
<dbReference type="Pfam" id="PF04493">
    <property type="entry name" value="Endonuclease_5"/>
    <property type="match status" value="1"/>
</dbReference>
<dbReference type="RefSeq" id="WP_120320166.1">
    <property type="nucleotide sequence ID" value="NZ_BONH01000027.1"/>
</dbReference>
<dbReference type="GO" id="GO:0016891">
    <property type="term" value="F:RNA endonuclease activity producing 5'-phosphomonoesters, hydrolytic mechanism"/>
    <property type="evidence" value="ECO:0007669"/>
    <property type="project" value="TreeGrafter"/>
</dbReference>
<evidence type="ECO:0000256" key="5">
    <source>
        <dbReference type="ARBA" id="ARBA00022759"/>
    </source>
</evidence>
<comment type="caution">
    <text evidence="11">The sequence shown here is derived from an EMBL/GenBank/DDBJ whole genome shotgun (WGS) entry which is preliminary data.</text>
</comment>
<dbReference type="GO" id="GO:0005737">
    <property type="term" value="C:cytoplasm"/>
    <property type="evidence" value="ECO:0007669"/>
    <property type="project" value="UniProtKB-SubCell"/>
</dbReference>
<keyword evidence="5 10" id="KW-0255">Endonuclease</keyword>
<keyword evidence="12" id="KW-1185">Reference proteome</keyword>
<sequence>MRVPHDPWPADQAEALRQQLALRARVEAGGPLPAVRTAAGLDVSYDGETGRAVAAAVVLDLATLTVVEAATATGEVTFPYVPGLLAFRELPVLVDALERLTVTPDVLVCDGYGVAHPRRFGLACHVGVLTGLPTFGVAKTPFTSAHAEPGPGRGDWLPLTEDEEVLGRVLRTQPKVKPVFVSVGHRVDLATATTLTLALAPRFRLPETTRHADQLSRRLLGGLYAAR</sequence>
<keyword evidence="4 10" id="KW-0479">Metal-binding</keyword>
<evidence type="ECO:0000256" key="6">
    <source>
        <dbReference type="ARBA" id="ARBA00022763"/>
    </source>
</evidence>
<dbReference type="GO" id="GO:0003727">
    <property type="term" value="F:single-stranded RNA binding"/>
    <property type="evidence" value="ECO:0007669"/>
    <property type="project" value="TreeGrafter"/>
</dbReference>